<sequence length="62" mass="6454">MRSAPFARAGLATHSLSLTAPNTAAASGGTITVSGTGHNPNRADLQDTNHRKCDVHIPITFQ</sequence>
<proteinExistence type="predicted"/>
<dbReference type="RefSeq" id="WP_152166989.1">
    <property type="nucleotide sequence ID" value="NZ_CP045096.1"/>
</dbReference>
<dbReference type="EMBL" id="CP045096">
    <property type="protein sequence ID" value="QFQ95455.1"/>
    <property type="molecule type" value="Genomic_DNA"/>
</dbReference>
<evidence type="ECO:0000313" key="1">
    <source>
        <dbReference type="EMBL" id="QFQ95455.1"/>
    </source>
</evidence>
<accession>A0A5P8JWN9</accession>
<name>A0A5P8JWN9_9ACTN</name>
<keyword evidence="2" id="KW-1185">Reference proteome</keyword>
<gene>
    <name evidence="1" type="ORF">F9278_03790</name>
</gene>
<dbReference type="Proteomes" id="UP000327294">
    <property type="component" value="Chromosome"/>
</dbReference>
<dbReference type="KEGG" id="sphv:F9278_03790"/>
<protein>
    <submittedName>
        <fullName evidence="1">Uncharacterized protein</fullName>
    </submittedName>
</protein>
<dbReference type="AlphaFoldDB" id="A0A5P8JWN9"/>
<evidence type="ECO:0000313" key="2">
    <source>
        <dbReference type="Proteomes" id="UP000327294"/>
    </source>
</evidence>
<reference evidence="1 2" key="1">
    <citation type="submission" date="2019-10" db="EMBL/GenBank/DDBJ databases">
        <title>Streptomyces sp. strain GY16 isolated from leaves of Broussonetia papyrifera.</title>
        <authorList>
            <person name="Mo P."/>
        </authorList>
    </citation>
    <scope>NUCLEOTIDE SEQUENCE [LARGE SCALE GENOMIC DNA]</scope>
    <source>
        <strain evidence="1 2">GY16</strain>
    </source>
</reference>
<organism evidence="1 2">
    <name type="scientific">Streptomyces phaeolivaceus</name>
    <dbReference type="NCBI Taxonomy" id="2653200"/>
    <lineage>
        <taxon>Bacteria</taxon>
        <taxon>Bacillati</taxon>
        <taxon>Actinomycetota</taxon>
        <taxon>Actinomycetes</taxon>
        <taxon>Kitasatosporales</taxon>
        <taxon>Streptomycetaceae</taxon>
        <taxon>Streptomyces</taxon>
    </lineage>
</organism>